<dbReference type="HOGENOM" id="CLU_1792199_0_0_2"/>
<evidence type="ECO:0000313" key="1">
    <source>
        <dbReference type="EMBL" id="AEM39142.1"/>
    </source>
</evidence>
<evidence type="ECO:0000313" key="2">
    <source>
        <dbReference type="Proteomes" id="UP000001037"/>
    </source>
</evidence>
<accession>G0EGB7</accession>
<dbReference type="Proteomes" id="UP000001037">
    <property type="component" value="Chromosome"/>
</dbReference>
<proteinExistence type="predicted"/>
<dbReference type="KEGG" id="pfm:Pyrfu_1283"/>
<organism evidence="1 2">
    <name type="scientific">Pyrolobus fumarii (strain DSM 11204 / 1A)</name>
    <dbReference type="NCBI Taxonomy" id="694429"/>
    <lineage>
        <taxon>Archaea</taxon>
        <taxon>Thermoproteota</taxon>
        <taxon>Thermoprotei</taxon>
        <taxon>Desulfurococcales</taxon>
        <taxon>Pyrodictiaceae</taxon>
        <taxon>Pyrolobus</taxon>
    </lineage>
</organism>
<protein>
    <submittedName>
        <fullName evidence="1">Uncharacterized protein</fullName>
    </submittedName>
</protein>
<keyword evidence="2" id="KW-1185">Reference proteome</keyword>
<sequence>MFRRLVDVHGVRAESIGRVRDKLETLLCSPLPEPVVIELEPIEALLEAMDKDELLDFSLALLKAQGLYIERPHIQVAIVDSETVYDATIKKHVQQYTLRIYTGDLIVDLHFEYKMGESKYTICYEVWQRNPPPQSPTLLHSTCK</sequence>
<dbReference type="InParanoid" id="G0EGB7"/>
<reference evidence="1 2" key="1">
    <citation type="journal article" date="2011" name="Stand. Genomic Sci.">
        <title>Complete genome sequence of the hyperthermophilic chemolithoautotroph Pyrolobus fumarii type strain (1A).</title>
        <authorList>
            <person name="Anderson I."/>
            <person name="Goker M."/>
            <person name="Nolan M."/>
            <person name="Lucas S."/>
            <person name="Hammon N."/>
            <person name="Deshpande S."/>
            <person name="Cheng J.F."/>
            <person name="Tapia R."/>
            <person name="Han C."/>
            <person name="Goodwin L."/>
            <person name="Pitluck S."/>
            <person name="Huntemann M."/>
            <person name="Liolios K."/>
            <person name="Ivanova N."/>
            <person name="Pagani I."/>
            <person name="Mavromatis K."/>
            <person name="Ovchinikova G."/>
            <person name="Pati A."/>
            <person name="Chen A."/>
            <person name="Palaniappan K."/>
            <person name="Land M."/>
            <person name="Hauser L."/>
            <person name="Brambilla E.M."/>
            <person name="Huber H."/>
            <person name="Yasawong M."/>
            <person name="Rohde M."/>
            <person name="Spring S."/>
            <person name="Abt B."/>
            <person name="Sikorski J."/>
            <person name="Wirth R."/>
            <person name="Detter J.C."/>
            <person name="Woyke T."/>
            <person name="Bristow J."/>
            <person name="Eisen J.A."/>
            <person name="Markowitz V."/>
            <person name="Hugenholtz P."/>
            <person name="Kyrpides N.C."/>
            <person name="Klenk H.P."/>
            <person name="Lapidus A."/>
        </authorList>
    </citation>
    <scope>NUCLEOTIDE SEQUENCE [LARGE SCALE GENOMIC DNA]</scope>
    <source>
        <strain evidence="2">DSM 11204 / 1A</strain>
    </source>
</reference>
<gene>
    <name evidence="1" type="ordered locus">Pyrfu_1283</name>
</gene>
<name>G0EGB7_PYRF1</name>
<dbReference type="AlphaFoldDB" id="G0EGB7"/>
<dbReference type="EMBL" id="CP002838">
    <property type="protein sequence ID" value="AEM39142.1"/>
    <property type="molecule type" value="Genomic_DNA"/>
</dbReference>
<dbReference type="STRING" id="694429.Pyrfu_1283"/>